<gene>
    <name evidence="3" type="ORF">Harvfovirus10_13</name>
</gene>
<feature type="region of interest" description="Disordered" evidence="2">
    <location>
        <begin position="77"/>
        <end position="109"/>
    </location>
</feature>
<dbReference type="EMBL" id="MK072252">
    <property type="protein sequence ID" value="AYV80915.1"/>
    <property type="molecule type" value="Genomic_DNA"/>
</dbReference>
<evidence type="ECO:0000256" key="2">
    <source>
        <dbReference type="SAM" id="MobiDB-lite"/>
    </source>
</evidence>
<accession>A0A3G5A132</accession>
<protein>
    <recommendedName>
        <fullName evidence="4">MYM-type domain-containing protein</fullName>
    </recommendedName>
</protein>
<evidence type="ECO:0000256" key="1">
    <source>
        <dbReference type="SAM" id="Coils"/>
    </source>
</evidence>
<organism evidence="3">
    <name type="scientific">Harvfovirus sp</name>
    <dbReference type="NCBI Taxonomy" id="2487768"/>
    <lineage>
        <taxon>Viruses</taxon>
        <taxon>Varidnaviria</taxon>
        <taxon>Bamfordvirae</taxon>
        <taxon>Nucleocytoviricota</taxon>
        <taxon>Megaviricetes</taxon>
        <taxon>Imitervirales</taxon>
        <taxon>Mimiviridae</taxon>
        <taxon>Klosneuvirinae</taxon>
    </lineage>
</organism>
<feature type="compositionally biased region" description="Acidic residues" evidence="2">
    <location>
        <begin position="82"/>
        <end position="99"/>
    </location>
</feature>
<feature type="coiled-coil region" evidence="1">
    <location>
        <begin position="137"/>
        <end position="164"/>
    </location>
</feature>
<reference evidence="3" key="1">
    <citation type="submission" date="2018-10" db="EMBL/GenBank/DDBJ databases">
        <title>Hidden diversity of soil giant viruses.</title>
        <authorList>
            <person name="Schulz F."/>
            <person name="Alteio L."/>
            <person name="Goudeau D."/>
            <person name="Ryan E.M."/>
            <person name="Malmstrom R.R."/>
            <person name="Blanchard J."/>
            <person name="Woyke T."/>
        </authorList>
    </citation>
    <scope>NUCLEOTIDE SEQUENCE</scope>
    <source>
        <strain evidence="3">HAV1</strain>
    </source>
</reference>
<proteinExistence type="predicted"/>
<evidence type="ECO:0000313" key="3">
    <source>
        <dbReference type="EMBL" id="AYV80915.1"/>
    </source>
</evidence>
<feature type="compositionally biased region" description="Basic and acidic residues" evidence="2">
    <location>
        <begin position="20"/>
        <end position="34"/>
    </location>
</feature>
<evidence type="ECO:0008006" key="4">
    <source>
        <dbReference type="Google" id="ProtNLM"/>
    </source>
</evidence>
<keyword evidence="1" id="KW-0175">Coiled coil</keyword>
<name>A0A3G5A132_9VIRU</name>
<feature type="region of interest" description="Disordered" evidence="2">
    <location>
        <begin position="20"/>
        <end position="43"/>
    </location>
</feature>
<sequence>MDIGGKKKIINSTIVERIAEEGENLKSDGINEPRKRGRPRKNKIVEKPFKLVEKKRPVKENDTREIILHIPLCKGKSSASSAEDEFPDLTEENEEDLKEDSEKNAFASETNDTVGEDAILTISDQDSDPSDEAVQHVGELENENKKLHRLIKQLKSDNLALKNTLAESAFSASREVSIIPMNVSFIDTRSGKAKICDKTDICCWWDTCSFETLPVYIPERFYNGHFYVFGCFCSFDCAAAYNLKLNDYKVSDRYSLIKKLHFLIMGKNIDVPIAPPREVLDKFGGHMTIGEYRAVARMLNKEYKLLLPPMINQLACIEEKTKECDRNSHSSHKSIPQNFQQYRGSNMGNNMLPVKKKSLYSSNNLNIMDTIGIKEK</sequence>